<keyword evidence="4 8" id="KW-1133">Transmembrane helix</keyword>
<dbReference type="CDD" id="cd17328">
    <property type="entry name" value="MFS_spinster_like"/>
    <property type="match status" value="1"/>
</dbReference>
<feature type="transmembrane region" description="Helical" evidence="8">
    <location>
        <begin position="54"/>
        <end position="71"/>
    </location>
</feature>
<evidence type="ECO:0000313" key="11">
    <source>
        <dbReference type="Proteomes" id="UP000325081"/>
    </source>
</evidence>
<feature type="transmembrane region" description="Helical" evidence="8">
    <location>
        <begin position="171"/>
        <end position="191"/>
    </location>
</feature>
<evidence type="ECO:0000313" key="10">
    <source>
        <dbReference type="EMBL" id="GER47619.1"/>
    </source>
</evidence>
<dbReference type="GO" id="GO:0016020">
    <property type="term" value="C:membrane"/>
    <property type="evidence" value="ECO:0007669"/>
    <property type="project" value="UniProtKB-SubCell"/>
</dbReference>
<feature type="transmembrane region" description="Helical" evidence="8">
    <location>
        <begin position="418"/>
        <end position="437"/>
    </location>
</feature>
<comment type="similarity">
    <text evidence="6">Belongs to the major facilitator superfamily. Spinster (TC 2.A.1.49) family.</text>
</comment>
<accession>A0A5A7QRD7</accession>
<dbReference type="PANTHER" id="PTHR23505">
    <property type="entry name" value="SPINSTER"/>
    <property type="match status" value="1"/>
</dbReference>
<feature type="transmembrane region" description="Helical" evidence="8">
    <location>
        <begin position="78"/>
        <end position="95"/>
    </location>
</feature>
<feature type="transmembrane region" description="Helical" evidence="8">
    <location>
        <begin position="235"/>
        <end position="257"/>
    </location>
</feature>
<comment type="subcellular location">
    <subcellularLocation>
        <location evidence="1">Membrane</location>
        <topology evidence="1">Multi-pass membrane protein</topology>
    </subcellularLocation>
</comment>
<name>A0A5A7QRD7_STRAF</name>
<evidence type="ECO:0000256" key="2">
    <source>
        <dbReference type="ARBA" id="ARBA00022448"/>
    </source>
</evidence>
<evidence type="ECO:0000256" key="3">
    <source>
        <dbReference type="ARBA" id="ARBA00022692"/>
    </source>
</evidence>
<evidence type="ECO:0000256" key="7">
    <source>
        <dbReference type="ARBA" id="ARBA00044504"/>
    </source>
</evidence>
<dbReference type="InterPro" id="IPR044770">
    <property type="entry name" value="MFS_spinster-like"/>
</dbReference>
<dbReference type="InterPro" id="IPR011701">
    <property type="entry name" value="MFS"/>
</dbReference>
<evidence type="ECO:0000256" key="6">
    <source>
        <dbReference type="ARBA" id="ARBA00024338"/>
    </source>
</evidence>
<organism evidence="10 11">
    <name type="scientific">Striga asiatica</name>
    <name type="common">Asiatic witchweed</name>
    <name type="synonym">Buchnera asiatica</name>
    <dbReference type="NCBI Taxonomy" id="4170"/>
    <lineage>
        <taxon>Eukaryota</taxon>
        <taxon>Viridiplantae</taxon>
        <taxon>Streptophyta</taxon>
        <taxon>Embryophyta</taxon>
        <taxon>Tracheophyta</taxon>
        <taxon>Spermatophyta</taxon>
        <taxon>Magnoliopsida</taxon>
        <taxon>eudicotyledons</taxon>
        <taxon>Gunneridae</taxon>
        <taxon>Pentapetalae</taxon>
        <taxon>asterids</taxon>
        <taxon>lamiids</taxon>
        <taxon>Lamiales</taxon>
        <taxon>Orobanchaceae</taxon>
        <taxon>Buchnereae</taxon>
        <taxon>Striga</taxon>
    </lineage>
</organism>
<proteinExistence type="inferred from homology"/>
<evidence type="ECO:0000256" key="8">
    <source>
        <dbReference type="SAM" id="Phobius"/>
    </source>
</evidence>
<reference evidence="11" key="1">
    <citation type="journal article" date="2019" name="Curr. Biol.">
        <title>Genome Sequence of Striga asiatica Provides Insight into the Evolution of Plant Parasitism.</title>
        <authorList>
            <person name="Yoshida S."/>
            <person name="Kim S."/>
            <person name="Wafula E.K."/>
            <person name="Tanskanen J."/>
            <person name="Kim Y.M."/>
            <person name="Honaas L."/>
            <person name="Yang Z."/>
            <person name="Spallek T."/>
            <person name="Conn C.E."/>
            <person name="Ichihashi Y."/>
            <person name="Cheong K."/>
            <person name="Cui S."/>
            <person name="Der J.P."/>
            <person name="Gundlach H."/>
            <person name="Jiao Y."/>
            <person name="Hori C."/>
            <person name="Ishida J.K."/>
            <person name="Kasahara H."/>
            <person name="Kiba T."/>
            <person name="Kim M.S."/>
            <person name="Koo N."/>
            <person name="Laohavisit A."/>
            <person name="Lee Y.H."/>
            <person name="Lumba S."/>
            <person name="McCourt P."/>
            <person name="Mortimer J.C."/>
            <person name="Mutuku J.M."/>
            <person name="Nomura T."/>
            <person name="Sasaki-Sekimoto Y."/>
            <person name="Seto Y."/>
            <person name="Wang Y."/>
            <person name="Wakatake T."/>
            <person name="Sakakibara H."/>
            <person name="Demura T."/>
            <person name="Yamaguchi S."/>
            <person name="Yoneyama K."/>
            <person name="Manabe R.I."/>
            <person name="Nelson D.C."/>
            <person name="Schulman A.H."/>
            <person name="Timko M.P."/>
            <person name="dePamphilis C.W."/>
            <person name="Choi D."/>
            <person name="Shirasu K."/>
        </authorList>
    </citation>
    <scope>NUCLEOTIDE SEQUENCE [LARGE SCALE GENOMIC DNA]</scope>
    <source>
        <strain evidence="11">cv. UVA1</strain>
    </source>
</reference>
<keyword evidence="11" id="KW-1185">Reference proteome</keyword>
<dbReference type="PROSITE" id="PS50850">
    <property type="entry name" value="MFS"/>
    <property type="match status" value="1"/>
</dbReference>
<evidence type="ECO:0000256" key="5">
    <source>
        <dbReference type="ARBA" id="ARBA00023136"/>
    </source>
</evidence>
<dbReference type="AlphaFoldDB" id="A0A5A7QRD7"/>
<evidence type="ECO:0000256" key="4">
    <source>
        <dbReference type="ARBA" id="ARBA00022989"/>
    </source>
</evidence>
<gene>
    <name evidence="10" type="ORF">STAS_24727</name>
</gene>
<dbReference type="GO" id="GO:0022857">
    <property type="term" value="F:transmembrane transporter activity"/>
    <property type="evidence" value="ECO:0007669"/>
    <property type="project" value="InterPro"/>
</dbReference>
<dbReference type="InterPro" id="IPR020846">
    <property type="entry name" value="MFS_dom"/>
</dbReference>
<feature type="transmembrane region" description="Helical" evidence="8">
    <location>
        <begin position="137"/>
        <end position="159"/>
    </location>
</feature>
<feature type="transmembrane region" description="Helical" evidence="8">
    <location>
        <begin position="302"/>
        <end position="324"/>
    </location>
</feature>
<keyword evidence="5 8" id="KW-0472">Membrane</keyword>
<evidence type="ECO:0000259" key="9">
    <source>
        <dbReference type="PROSITE" id="PS50850"/>
    </source>
</evidence>
<keyword evidence="3 8" id="KW-0812">Transmembrane</keyword>
<feature type="transmembrane region" description="Helical" evidence="8">
    <location>
        <begin position="330"/>
        <end position="348"/>
    </location>
</feature>
<feature type="transmembrane region" description="Helical" evidence="8">
    <location>
        <begin position="107"/>
        <end position="125"/>
    </location>
</feature>
<dbReference type="InterPro" id="IPR036259">
    <property type="entry name" value="MFS_trans_sf"/>
</dbReference>
<feature type="domain" description="Major facilitator superfamily (MFS) profile" evidence="9">
    <location>
        <begin position="12"/>
        <end position="442"/>
    </location>
</feature>
<dbReference type="PANTHER" id="PTHR23505:SF52">
    <property type="entry name" value="MAJOR FACILITATOR SUPERFAMILY PROTEIN"/>
    <property type="match status" value="1"/>
</dbReference>
<keyword evidence="2" id="KW-0813">Transport</keyword>
<protein>
    <submittedName>
        <fullName evidence="10">Major facilitator superfamily protein</fullName>
    </submittedName>
</protein>
<comment type="similarity">
    <text evidence="7">Belongs to the major facilitator superfamily. Phosphate:H(+) symporter (TC 2.A.1.9) family.</text>
</comment>
<dbReference type="EMBL" id="BKCP01007959">
    <property type="protein sequence ID" value="GER47619.1"/>
    <property type="molecule type" value="Genomic_DNA"/>
</dbReference>
<feature type="transmembrane region" description="Helical" evidence="8">
    <location>
        <begin position="269"/>
        <end position="290"/>
    </location>
</feature>
<evidence type="ECO:0000256" key="1">
    <source>
        <dbReference type="ARBA" id="ARBA00004141"/>
    </source>
</evidence>
<dbReference type="Gene3D" id="1.20.1250.20">
    <property type="entry name" value="MFS general substrate transporter like domains"/>
    <property type="match status" value="1"/>
</dbReference>
<dbReference type="SUPFAM" id="SSF103473">
    <property type="entry name" value="MFS general substrate transporter"/>
    <property type="match status" value="1"/>
</dbReference>
<dbReference type="Proteomes" id="UP000325081">
    <property type="component" value="Unassembled WGS sequence"/>
</dbReference>
<comment type="caution">
    <text evidence="10">The sequence shown here is derived from an EMBL/GenBank/DDBJ whole genome shotgun (WGS) entry which is preliminary data.</text>
</comment>
<sequence length="527" mass="57185">MTLAETGPETLTLFLVNLAGIMDNADEQLLPAVYKEVGKSLHADPTRLGSLTTFKSLVQALCFPVAAYLAARHNRTHVIALGAFLWAAATFLVAISSTFTEVAVSRGLNGIGLALVIPSIQSLIADSTNESNRGTAFGWLHLTSSFGSVFGSLVAVLLAPTTILGLEGWRVAFHLVAALSILVGILVHLFARDPRYDSSRLNDSCQEPTKSFLGEEARNLLKEARDVIKVPSFRILVLQGVSGSFPWSALSFGRMWLELMGFSNGTTATIWSLFIVATSLGGLFGGKMGDFMARKLPDSGRIILAQVSTGLAVPLAAVLILGLSDDSSTAILHGVVFVVMGLVISWCVPATNNPIFAEIVPERARTSIYALDRSFETILSSFAPPTVGLLSQNVFGYKSVDSGNVETDKENARALGKALYVSIGIPFTMCCLIYSFLHCTYPGDRERARMASFIESQTQDIETDNSYVLIRDEPNNVPNEEDTSADCREDQKMDPQFLTHNKAVQILQTFYYASHLYFAKFGVGLLR</sequence>
<dbReference type="Pfam" id="PF07690">
    <property type="entry name" value="MFS_1"/>
    <property type="match status" value="1"/>
</dbReference>
<dbReference type="OrthoDB" id="440755at2759"/>